<name>A0A6N3HGH2_EUBLI</name>
<gene>
    <name evidence="1" type="ORF">ELLFYP34_01214</name>
</gene>
<accession>A0A6N3HGH2</accession>
<protein>
    <recommendedName>
        <fullName evidence="2">ParE toxin of type II toxin-antitoxin system, parDE</fullName>
    </recommendedName>
</protein>
<dbReference type="AlphaFoldDB" id="A0A6N3HGH2"/>
<organism evidence="1">
    <name type="scientific">Eubacterium limosum</name>
    <dbReference type="NCBI Taxonomy" id="1736"/>
    <lineage>
        <taxon>Bacteria</taxon>
        <taxon>Bacillati</taxon>
        <taxon>Bacillota</taxon>
        <taxon>Clostridia</taxon>
        <taxon>Eubacteriales</taxon>
        <taxon>Eubacteriaceae</taxon>
        <taxon>Eubacterium</taxon>
    </lineage>
</organism>
<evidence type="ECO:0000313" key="1">
    <source>
        <dbReference type="EMBL" id="VYU75353.1"/>
    </source>
</evidence>
<proteinExistence type="predicted"/>
<evidence type="ECO:0008006" key="2">
    <source>
        <dbReference type="Google" id="ProtNLM"/>
    </source>
</evidence>
<dbReference type="EMBL" id="CACRTR010000023">
    <property type="protein sequence ID" value="VYU75353.1"/>
    <property type="molecule type" value="Genomic_DNA"/>
</dbReference>
<reference evidence="1" key="1">
    <citation type="submission" date="2019-11" db="EMBL/GenBank/DDBJ databases">
        <authorList>
            <person name="Feng L."/>
        </authorList>
    </citation>
    <scope>NUCLEOTIDE SEQUENCE</scope>
    <source>
        <strain evidence="1">ElimosumLFYP34</strain>
    </source>
</reference>
<sequence>MSDAYSVSYSPEAMDDLREIYAYIAFTLLVPETAKKQVNRIMSLMNFVPLYF</sequence>